<dbReference type="Proteomes" id="UP001265746">
    <property type="component" value="Unassembled WGS sequence"/>
</dbReference>
<proteinExistence type="inferred from homology"/>
<accession>A0AAD9SGH8</accession>
<organism evidence="3 4">
    <name type="scientific">Phomopsis amygdali</name>
    <name type="common">Fusicoccum amygdali</name>
    <dbReference type="NCBI Taxonomy" id="1214568"/>
    <lineage>
        <taxon>Eukaryota</taxon>
        <taxon>Fungi</taxon>
        <taxon>Dikarya</taxon>
        <taxon>Ascomycota</taxon>
        <taxon>Pezizomycotina</taxon>
        <taxon>Sordariomycetes</taxon>
        <taxon>Sordariomycetidae</taxon>
        <taxon>Diaporthales</taxon>
        <taxon>Diaporthaceae</taxon>
        <taxon>Diaporthe</taxon>
    </lineage>
</organism>
<dbReference type="InterPro" id="IPR024078">
    <property type="entry name" value="LmbE-like_dom_sf"/>
</dbReference>
<evidence type="ECO:0000256" key="1">
    <source>
        <dbReference type="ARBA" id="ARBA00006066"/>
    </source>
</evidence>
<keyword evidence="4" id="KW-1185">Reference proteome</keyword>
<dbReference type="InterPro" id="IPR003737">
    <property type="entry name" value="GlcNAc_PI_deacetylase-related"/>
</dbReference>
<dbReference type="Pfam" id="PF02585">
    <property type="entry name" value="PIG-L"/>
    <property type="match status" value="1"/>
</dbReference>
<dbReference type="GO" id="GO:0005783">
    <property type="term" value="C:endoplasmic reticulum"/>
    <property type="evidence" value="ECO:0007669"/>
    <property type="project" value="TreeGrafter"/>
</dbReference>
<dbReference type="GO" id="GO:0000225">
    <property type="term" value="F:N-acetylglucosaminylphosphatidylinositol deacetylase activity"/>
    <property type="evidence" value="ECO:0007669"/>
    <property type="project" value="UniProtKB-EC"/>
</dbReference>
<reference evidence="3" key="1">
    <citation type="submission" date="2023-06" db="EMBL/GenBank/DDBJ databases">
        <authorList>
            <person name="Noh H."/>
        </authorList>
    </citation>
    <scope>NUCLEOTIDE SEQUENCE</scope>
    <source>
        <strain evidence="3">DUCC20226</strain>
    </source>
</reference>
<name>A0AAD9SGH8_PHOAM</name>
<gene>
    <name evidence="3" type="ORF">N8I77_008475</name>
</gene>
<dbReference type="EMBL" id="JAUJFL010000004">
    <property type="protein sequence ID" value="KAK2605651.1"/>
    <property type="molecule type" value="Genomic_DNA"/>
</dbReference>
<comment type="similarity">
    <text evidence="1">Belongs to the PIGL family.</text>
</comment>
<comment type="caution">
    <text evidence="3">The sequence shown here is derived from an EMBL/GenBank/DDBJ whole genome shotgun (WGS) entry which is preliminary data.</text>
</comment>
<dbReference type="Gene3D" id="3.40.50.10320">
    <property type="entry name" value="LmbE-like"/>
    <property type="match status" value="1"/>
</dbReference>
<dbReference type="SUPFAM" id="SSF102588">
    <property type="entry name" value="LmbE-like"/>
    <property type="match status" value="1"/>
</dbReference>
<dbReference type="EC" id="3.5.1.89" evidence="2"/>
<dbReference type="AlphaFoldDB" id="A0AAD9SGH8"/>
<dbReference type="PANTHER" id="PTHR12993:SF11">
    <property type="entry name" value="N-ACETYLGLUCOSAMINYL-PHOSPHATIDYLINOSITOL DE-N-ACETYLASE"/>
    <property type="match status" value="1"/>
</dbReference>
<sequence>MNPFLTILGLVALLIPTLYLYTVSIASARFPTLRNRRICLLIAHPDDEAMFFAPTVLALTQPRLGNHVKILCLSSGDAAGLGETRKRELVKSGMVLGLRKGEDVYVVDDDVNFPDSMTTTWSTEKISALLRDAFAPTNNTNTTATATATGEPPKATIDVLITFDKGGISSHPNHISLYHGARHFVASLAANRPGWASPVDMYTLTTVNVARKYAGIMDVFATLGATALDVWRGGAVGNKGNKGKDERRRPAALVYMHDFGAGGWATAREAMTRAHVSQMVWFRWGWITISRYMFMNDLRLEKV</sequence>
<dbReference type="PANTHER" id="PTHR12993">
    <property type="entry name" value="N-ACETYLGLUCOSAMINYL-PHOSPHATIDYLINOSITOL DE-N-ACETYLASE-RELATED"/>
    <property type="match status" value="1"/>
</dbReference>
<protein>
    <recommendedName>
        <fullName evidence="2">N-acetylglucosaminylphosphatidylinositol deacetylase</fullName>
        <ecNumber evidence="2">3.5.1.89</ecNumber>
    </recommendedName>
</protein>
<evidence type="ECO:0000313" key="4">
    <source>
        <dbReference type="Proteomes" id="UP001265746"/>
    </source>
</evidence>
<evidence type="ECO:0000313" key="3">
    <source>
        <dbReference type="EMBL" id="KAK2605651.1"/>
    </source>
</evidence>
<evidence type="ECO:0000256" key="2">
    <source>
        <dbReference type="ARBA" id="ARBA00012176"/>
    </source>
</evidence>